<dbReference type="InterPro" id="IPR051962">
    <property type="entry name" value="Cuticlin"/>
</dbReference>
<dbReference type="PANTHER" id="PTHR22907">
    <property type="entry name" value="GH04558P"/>
    <property type="match status" value="1"/>
</dbReference>
<evidence type="ECO:0000256" key="2">
    <source>
        <dbReference type="SAM" id="Phobius"/>
    </source>
</evidence>
<feature type="transmembrane region" description="Helical" evidence="2">
    <location>
        <begin position="348"/>
        <end position="367"/>
    </location>
</feature>
<dbReference type="OrthoDB" id="6407830at2759"/>
<feature type="chain" id="PRO_5035903427" description="ZP domain-containing protein" evidence="3">
    <location>
        <begin position="23"/>
        <end position="369"/>
    </location>
</feature>
<name>A0A8T0F739_ARGBR</name>
<gene>
    <name evidence="5" type="ORF">HNY73_010812</name>
</gene>
<reference evidence="5" key="1">
    <citation type="journal article" date="2020" name="bioRxiv">
        <title>Chromosome-level reference genome of the European wasp spider Argiope bruennichi: a resource for studies on range expansion and evolutionary adaptation.</title>
        <authorList>
            <person name="Sheffer M.M."/>
            <person name="Hoppe A."/>
            <person name="Krehenwinkel H."/>
            <person name="Uhl G."/>
            <person name="Kuss A.W."/>
            <person name="Jensen L."/>
            <person name="Jensen C."/>
            <person name="Gillespie R.G."/>
            <person name="Hoff K.J."/>
            <person name="Prost S."/>
        </authorList>
    </citation>
    <scope>NUCLEOTIDE SEQUENCE</scope>
</reference>
<proteinExistence type="predicted"/>
<accession>A0A8T0F739</accession>
<keyword evidence="6" id="KW-1185">Reference proteome</keyword>
<feature type="signal peptide" evidence="3">
    <location>
        <begin position="1"/>
        <end position="22"/>
    </location>
</feature>
<reference evidence="5" key="2">
    <citation type="submission" date="2020-06" db="EMBL/GenBank/DDBJ databases">
        <authorList>
            <person name="Sheffer M."/>
        </authorList>
    </citation>
    <scope>NUCLEOTIDE SEQUENCE</scope>
</reference>
<feature type="domain" description="ZP" evidence="4">
    <location>
        <begin position="29"/>
        <end position="281"/>
    </location>
</feature>
<dbReference type="AlphaFoldDB" id="A0A8T0F739"/>
<dbReference type="InterPro" id="IPR001507">
    <property type="entry name" value="ZP_dom"/>
</dbReference>
<dbReference type="OMA" id="TNYVLFV"/>
<keyword evidence="2" id="KW-0472">Membrane</keyword>
<dbReference type="PANTHER" id="PTHR22907:SF46">
    <property type="entry name" value="ZP DOMAIN-CONTAINING PROTEIN"/>
    <property type="match status" value="1"/>
</dbReference>
<dbReference type="EMBL" id="JABXBU010000030">
    <property type="protein sequence ID" value="KAF8785240.1"/>
    <property type="molecule type" value="Genomic_DNA"/>
</dbReference>
<evidence type="ECO:0000256" key="3">
    <source>
        <dbReference type="SAM" id="SignalP"/>
    </source>
</evidence>
<evidence type="ECO:0000313" key="6">
    <source>
        <dbReference type="Proteomes" id="UP000807504"/>
    </source>
</evidence>
<comment type="caution">
    <text evidence="5">The sequence shown here is derived from an EMBL/GenBank/DDBJ whole genome shotgun (WGS) entry which is preliminary data.</text>
</comment>
<evidence type="ECO:0000259" key="4">
    <source>
        <dbReference type="PROSITE" id="PS51034"/>
    </source>
</evidence>
<dbReference type="Proteomes" id="UP000807504">
    <property type="component" value="Unassembled WGS sequence"/>
</dbReference>
<sequence length="369" mass="41506">MYRWCGLVIQALLLALVVQVAPQVTYDVTCSAKLMKVTIMVGNNQSNVFVENLRGFTGCMPKTNAGKTVIKLPLDNFHECGTTRMTNKYTGHTIYYNRIIIDQPKKPREVLLVKCVLPGDKTKPAEWEKRPKRNVLPPGFFEAEDLNITNIVAHAPTPYLHLAVRQNGRVLDTAYNVQPGTPLEMVIYLDSKSSSTYGLLASYLKVTDGTPEHDEIIVMNGCSIDPYIFGNFETPDAGKSLYSKFRAFKFPDSNYVLFVGTVNVCLKQCRGVQCGSDQIGYGRKKREIPAEMPFDPNKLYEVEMTTVLKVEFAPNHFQPKRGSVEGTFDDIQTNEHIAYRQRSSANSIFSFHSFGLLLSSLLLILAFRH</sequence>
<dbReference type="SMART" id="SM00241">
    <property type="entry name" value="ZP"/>
    <property type="match status" value="1"/>
</dbReference>
<evidence type="ECO:0000256" key="1">
    <source>
        <dbReference type="ARBA" id="ARBA00022729"/>
    </source>
</evidence>
<evidence type="ECO:0000313" key="5">
    <source>
        <dbReference type="EMBL" id="KAF8785240.1"/>
    </source>
</evidence>
<dbReference type="PROSITE" id="PS51034">
    <property type="entry name" value="ZP_2"/>
    <property type="match status" value="1"/>
</dbReference>
<keyword evidence="2" id="KW-0812">Transmembrane</keyword>
<keyword evidence="1 3" id="KW-0732">Signal</keyword>
<organism evidence="5 6">
    <name type="scientific">Argiope bruennichi</name>
    <name type="common">Wasp spider</name>
    <name type="synonym">Aranea bruennichi</name>
    <dbReference type="NCBI Taxonomy" id="94029"/>
    <lineage>
        <taxon>Eukaryota</taxon>
        <taxon>Metazoa</taxon>
        <taxon>Ecdysozoa</taxon>
        <taxon>Arthropoda</taxon>
        <taxon>Chelicerata</taxon>
        <taxon>Arachnida</taxon>
        <taxon>Araneae</taxon>
        <taxon>Araneomorphae</taxon>
        <taxon>Entelegynae</taxon>
        <taxon>Araneoidea</taxon>
        <taxon>Araneidae</taxon>
        <taxon>Argiope</taxon>
    </lineage>
</organism>
<protein>
    <recommendedName>
        <fullName evidence="4">ZP domain-containing protein</fullName>
    </recommendedName>
</protein>
<keyword evidence="2" id="KW-1133">Transmembrane helix</keyword>